<evidence type="ECO:0000313" key="2">
    <source>
        <dbReference type="Proteomes" id="UP001152651"/>
    </source>
</evidence>
<evidence type="ECO:0008006" key="3">
    <source>
        <dbReference type="Google" id="ProtNLM"/>
    </source>
</evidence>
<dbReference type="EMBL" id="CALSBS010000002">
    <property type="protein sequence ID" value="CAH6635756.1"/>
    <property type="molecule type" value="Genomic_DNA"/>
</dbReference>
<keyword evidence="2" id="KW-1185">Reference proteome</keyword>
<accession>A0ABN8T8N3</accession>
<reference evidence="1" key="1">
    <citation type="submission" date="2022-05" db="EMBL/GenBank/DDBJ databases">
        <authorList>
            <person name="Blom J."/>
        </authorList>
    </citation>
    <scope>NUCLEOTIDE SEQUENCE</scope>
    <source>
        <strain evidence="1">Type strain: CPO20170097</strain>
    </source>
</reference>
<comment type="caution">
    <text evidence="1">The sequence shown here is derived from an EMBL/GenBank/DDBJ whole genome shotgun (WGS) entry which is preliminary data.</text>
</comment>
<dbReference type="Proteomes" id="UP001152651">
    <property type="component" value="Unassembled WGS sequence"/>
</dbReference>
<sequence>MMMLALALISFEITERTKRDFCELNRTLLISI</sequence>
<proteinExistence type="predicted"/>
<name>A0ABN8T8N3_9ENTR</name>
<evidence type="ECO:0000313" key="1">
    <source>
        <dbReference type="EMBL" id="CAH6635756.1"/>
    </source>
</evidence>
<protein>
    <recommendedName>
        <fullName evidence="3">Hok/Gef family protein</fullName>
    </recommendedName>
</protein>
<gene>
    <name evidence="1" type="ORF">FBBNIHIM_02855</name>
</gene>
<organism evidence="1 2">
    <name type="scientific">Pseudocitrobacter vendiensis</name>
    <dbReference type="NCBI Taxonomy" id="2488306"/>
    <lineage>
        <taxon>Bacteria</taxon>
        <taxon>Pseudomonadati</taxon>
        <taxon>Pseudomonadota</taxon>
        <taxon>Gammaproteobacteria</taxon>
        <taxon>Enterobacterales</taxon>
        <taxon>Enterobacteriaceae</taxon>
        <taxon>Pseudocitrobacter</taxon>
    </lineage>
</organism>